<dbReference type="EMBL" id="BAAAPZ010000001">
    <property type="protein sequence ID" value="GAA2086886.1"/>
    <property type="molecule type" value="Genomic_DNA"/>
</dbReference>
<dbReference type="Pfam" id="PF00376">
    <property type="entry name" value="MerR"/>
    <property type="match status" value="1"/>
</dbReference>
<dbReference type="Gene3D" id="1.10.1660.10">
    <property type="match status" value="1"/>
</dbReference>
<organism evidence="3 4">
    <name type="scientific">Brevibacterium salitolerans</name>
    <dbReference type="NCBI Taxonomy" id="1403566"/>
    <lineage>
        <taxon>Bacteria</taxon>
        <taxon>Bacillati</taxon>
        <taxon>Actinomycetota</taxon>
        <taxon>Actinomycetes</taxon>
        <taxon>Micrococcales</taxon>
        <taxon>Brevibacteriaceae</taxon>
        <taxon>Brevibacterium</taxon>
    </lineage>
</organism>
<dbReference type="InterPro" id="IPR000551">
    <property type="entry name" value="MerR-type_HTH_dom"/>
</dbReference>
<accession>A0ABN2W9W1</accession>
<keyword evidence="4" id="KW-1185">Reference proteome</keyword>
<gene>
    <name evidence="3" type="ORF">GCM10009823_00940</name>
</gene>
<dbReference type="PANTHER" id="PTHR30204">
    <property type="entry name" value="REDOX-CYCLING DRUG-SENSING TRANSCRIPTIONAL ACTIVATOR SOXR"/>
    <property type="match status" value="1"/>
</dbReference>
<evidence type="ECO:0000256" key="1">
    <source>
        <dbReference type="ARBA" id="ARBA00023125"/>
    </source>
</evidence>
<feature type="domain" description="HTH merR-type" evidence="2">
    <location>
        <begin position="14"/>
        <end position="51"/>
    </location>
</feature>
<dbReference type="SUPFAM" id="SSF46955">
    <property type="entry name" value="Putative DNA-binding domain"/>
    <property type="match status" value="1"/>
</dbReference>
<evidence type="ECO:0000259" key="2">
    <source>
        <dbReference type="PROSITE" id="PS50937"/>
    </source>
</evidence>
<evidence type="ECO:0000313" key="3">
    <source>
        <dbReference type="EMBL" id="GAA2086886.1"/>
    </source>
</evidence>
<keyword evidence="1" id="KW-0238">DNA-binding</keyword>
<dbReference type="PANTHER" id="PTHR30204:SF98">
    <property type="entry name" value="HTH-TYPE TRANSCRIPTIONAL REGULATOR ADHR"/>
    <property type="match status" value="1"/>
</dbReference>
<name>A0ABN2W9W1_9MICO</name>
<evidence type="ECO:0000313" key="4">
    <source>
        <dbReference type="Proteomes" id="UP001500984"/>
    </source>
</evidence>
<proteinExistence type="predicted"/>
<dbReference type="InterPro" id="IPR009061">
    <property type="entry name" value="DNA-bd_dom_put_sf"/>
</dbReference>
<dbReference type="SMART" id="SM00422">
    <property type="entry name" value="HTH_MERR"/>
    <property type="match status" value="1"/>
</dbReference>
<dbReference type="Proteomes" id="UP001500984">
    <property type="component" value="Unassembled WGS sequence"/>
</dbReference>
<comment type="caution">
    <text evidence="3">The sequence shown here is derived from an EMBL/GenBank/DDBJ whole genome shotgun (WGS) entry which is preliminary data.</text>
</comment>
<protein>
    <recommendedName>
        <fullName evidence="2">HTH merR-type domain-containing protein</fullName>
    </recommendedName>
</protein>
<dbReference type="InterPro" id="IPR047057">
    <property type="entry name" value="MerR_fam"/>
</dbReference>
<reference evidence="3 4" key="1">
    <citation type="journal article" date="2019" name="Int. J. Syst. Evol. Microbiol.">
        <title>The Global Catalogue of Microorganisms (GCM) 10K type strain sequencing project: providing services to taxonomists for standard genome sequencing and annotation.</title>
        <authorList>
            <consortium name="The Broad Institute Genomics Platform"/>
            <consortium name="The Broad Institute Genome Sequencing Center for Infectious Disease"/>
            <person name="Wu L."/>
            <person name="Ma J."/>
        </authorList>
    </citation>
    <scope>NUCLEOTIDE SEQUENCE [LARGE SCALE GENOMIC DNA]</scope>
    <source>
        <strain evidence="3 4">JCM 15900</strain>
    </source>
</reference>
<sequence length="73" mass="8103">MGEAVTAETTGMGITEMAELSGLSPDTLRWYEKEGILPPVNRGPTGRRTYSPRERDLVLLLTTLRGTACPRRR</sequence>
<dbReference type="RefSeq" id="WP_344334338.1">
    <property type="nucleotide sequence ID" value="NZ_BAAAPZ010000001.1"/>
</dbReference>
<dbReference type="PROSITE" id="PS50937">
    <property type="entry name" value="HTH_MERR_2"/>
    <property type="match status" value="1"/>
</dbReference>